<dbReference type="PROSITE" id="PS00630">
    <property type="entry name" value="IMP_2"/>
    <property type="match status" value="1"/>
</dbReference>
<evidence type="ECO:0000256" key="3">
    <source>
        <dbReference type="ARBA" id="ARBA00022519"/>
    </source>
</evidence>
<feature type="binding site" evidence="7">
    <location>
        <position position="91"/>
    </location>
    <ligand>
        <name>Mg(2+)</name>
        <dbReference type="ChEBI" id="CHEBI:18420"/>
        <label>1</label>
        <note>catalytic</note>
    </ligand>
</feature>
<dbReference type="GO" id="GO:0000103">
    <property type="term" value="P:sulfate assimilation"/>
    <property type="evidence" value="ECO:0007669"/>
    <property type="project" value="TreeGrafter"/>
</dbReference>
<feature type="binding site" evidence="6">
    <location>
        <position position="222"/>
    </location>
    <ligand>
        <name>substrate</name>
    </ligand>
</feature>
<dbReference type="OrthoDB" id="9785695at2"/>
<dbReference type="PANTHER" id="PTHR43028:SF5">
    <property type="entry name" value="3'(2'),5'-BISPHOSPHATE NUCLEOTIDASE 1"/>
    <property type="match status" value="1"/>
</dbReference>
<evidence type="ECO:0000256" key="6">
    <source>
        <dbReference type="HAMAP-Rule" id="MF_02095"/>
    </source>
</evidence>
<keyword evidence="2 6" id="KW-1003">Cell membrane</keyword>
<evidence type="ECO:0000256" key="4">
    <source>
        <dbReference type="ARBA" id="ARBA00022801"/>
    </source>
</evidence>
<keyword evidence="4 6" id="KW-0378">Hydrolase</keyword>
<feature type="binding site" evidence="7">
    <location>
        <position position="89"/>
    </location>
    <ligand>
        <name>Mg(2+)</name>
        <dbReference type="ChEBI" id="CHEBI:18420"/>
        <label>1</label>
        <note>catalytic</note>
    </ligand>
</feature>
<evidence type="ECO:0000313" key="9">
    <source>
        <dbReference type="Proteomes" id="UP000289200"/>
    </source>
</evidence>
<evidence type="ECO:0000256" key="7">
    <source>
        <dbReference type="PIRSR" id="PIRSR600760-2"/>
    </source>
</evidence>
<feature type="binding site" evidence="6">
    <location>
        <position position="70"/>
    </location>
    <ligand>
        <name>substrate</name>
    </ligand>
</feature>
<feature type="binding site" evidence="6">
    <location>
        <position position="89"/>
    </location>
    <ligand>
        <name>Mg(2+)</name>
        <dbReference type="ChEBI" id="CHEBI:18420"/>
        <label>1</label>
    </ligand>
</feature>
<dbReference type="AlphaFoldDB" id="A0A447CUM6"/>
<dbReference type="GO" id="GO:0050427">
    <property type="term" value="P:3'-phosphoadenosine 5'-phosphosulfate metabolic process"/>
    <property type="evidence" value="ECO:0007669"/>
    <property type="project" value="TreeGrafter"/>
</dbReference>
<proteinExistence type="inferred from homology"/>
<dbReference type="SUPFAM" id="SSF56655">
    <property type="entry name" value="Carbohydrate phosphatase"/>
    <property type="match status" value="1"/>
</dbReference>
<organism evidence="8 9">
    <name type="scientific">Rhodoplanes serenus</name>
    <dbReference type="NCBI Taxonomy" id="200615"/>
    <lineage>
        <taxon>Bacteria</taxon>
        <taxon>Pseudomonadati</taxon>
        <taxon>Pseudomonadota</taxon>
        <taxon>Alphaproteobacteria</taxon>
        <taxon>Hyphomicrobiales</taxon>
        <taxon>Nitrobacteraceae</taxon>
        <taxon>Rhodoplanes</taxon>
    </lineage>
</organism>
<dbReference type="GO" id="GO:0046854">
    <property type="term" value="P:phosphatidylinositol phosphate biosynthetic process"/>
    <property type="evidence" value="ECO:0007669"/>
    <property type="project" value="InterPro"/>
</dbReference>
<dbReference type="HAMAP" id="MF_02095">
    <property type="entry name" value="CysQ"/>
    <property type="match status" value="1"/>
</dbReference>
<comment type="subcellular location">
    <subcellularLocation>
        <location evidence="6">Cell inner membrane</location>
        <topology evidence="6">Peripheral membrane protein</topology>
        <orientation evidence="6">Cytoplasmic side</orientation>
    </subcellularLocation>
</comment>
<evidence type="ECO:0000256" key="5">
    <source>
        <dbReference type="ARBA" id="ARBA00023136"/>
    </source>
</evidence>
<keyword evidence="6 7" id="KW-0479">Metal-binding</keyword>
<keyword evidence="6 7" id="KW-0460">Magnesium</keyword>
<feature type="binding site" evidence="6">
    <location>
        <position position="91"/>
    </location>
    <ligand>
        <name>Mg(2+)</name>
        <dbReference type="ChEBI" id="CHEBI:18420"/>
        <label>1</label>
    </ligand>
</feature>
<feature type="binding site" evidence="7">
    <location>
        <position position="222"/>
    </location>
    <ligand>
        <name>Mg(2+)</name>
        <dbReference type="ChEBI" id="CHEBI:18420"/>
        <label>1</label>
        <note>catalytic</note>
    </ligand>
</feature>
<comment type="catalytic activity">
    <reaction evidence="6">
        <text>adenosine 3',5'-bisphosphate + H2O = AMP + phosphate</text>
        <dbReference type="Rhea" id="RHEA:10040"/>
        <dbReference type="ChEBI" id="CHEBI:15377"/>
        <dbReference type="ChEBI" id="CHEBI:43474"/>
        <dbReference type="ChEBI" id="CHEBI:58343"/>
        <dbReference type="ChEBI" id="CHEBI:456215"/>
        <dbReference type="EC" id="3.1.3.7"/>
    </reaction>
</comment>
<dbReference type="PANTHER" id="PTHR43028">
    <property type="entry name" value="3'(2'),5'-BISPHOSPHATE NUCLEOTIDASE 1"/>
    <property type="match status" value="1"/>
</dbReference>
<comment type="cofactor">
    <cofactor evidence="6 7">
        <name>Mg(2+)</name>
        <dbReference type="ChEBI" id="CHEBI:18420"/>
    </cofactor>
</comment>
<evidence type="ECO:0000256" key="1">
    <source>
        <dbReference type="ARBA" id="ARBA00005289"/>
    </source>
</evidence>
<dbReference type="RefSeq" id="WP_129608993.1">
    <property type="nucleotide sequence ID" value="NZ_UWOC01000138.1"/>
</dbReference>
<feature type="binding site" evidence="7">
    <location>
        <position position="70"/>
    </location>
    <ligand>
        <name>Mg(2+)</name>
        <dbReference type="ChEBI" id="CHEBI:18420"/>
        <label>1</label>
        <note>catalytic</note>
    </ligand>
</feature>
<dbReference type="InterPro" id="IPR000760">
    <property type="entry name" value="Inositol_monophosphatase-like"/>
</dbReference>
<dbReference type="EMBL" id="UWOC01000138">
    <property type="protein sequence ID" value="VCU08997.1"/>
    <property type="molecule type" value="Genomic_DNA"/>
</dbReference>
<reference evidence="9" key="1">
    <citation type="submission" date="2018-10" db="EMBL/GenBank/DDBJ databases">
        <authorList>
            <person name="Peiro R."/>
            <person name="Begona"/>
            <person name="Cbmso G."/>
            <person name="Lopez M."/>
            <person name="Gonzalez S."/>
            <person name="Sacristan E."/>
            <person name="Castillo E."/>
        </authorList>
    </citation>
    <scope>NUCLEOTIDE SEQUENCE [LARGE SCALE GENOMIC DNA]</scope>
</reference>
<dbReference type="EC" id="3.1.3.7" evidence="6"/>
<dbReference type="Gene3D" id="3.40.190.80">
    <property type="match status" value="1"/>
</dbReference>
<protein>
    <recommendedName>
        <fullName evidence="6">3'(2'),5'-bisphosphate nucleotidase CysQ</fullName>
        <ecNumber evidence="6">3.1.3.7</ecNumber>
    </recommendedName>
    <alternativeName>
        <fullName evidence="6">3'(2'),5-bisphosphonucleoside 3'(2')-phosphohydrolase</fullName>
    </alternativeName>
    <alternativeName>
        <fullName evidence="6">3'-phosphoadenosine 5'-phosphate phosphatase</fullName>
        <shortName evidence="6">PAP phosphatase</shortName>
    </alternativeName>
</protein>
<dbReference type="Pfam" id="PF00459">
    <property type="entry name" value="Inositol_P"/>
    <property type="match status" value="1"/>
</dbReference>
<feature type="binding site" evidence="6">
    <location>
        <position position="222"/>
    </location>
    <ligand>
        <name>Mg(2+)</name>
        <dbReference type="ChEBI" id="CHEBI:18420"/>
        <label>2</label>
    </ligand>
</feature>
<feature type="binding site" evidence="7">
    <location>
        <position position="92"/>
    </location>
    <ligand>
        <name>Mg(2+)</name>
        <dbReference type="ChEBI" id="CHEBI:18420"/>
        <label>1</label>
        <note>catalytic</note>
    </ligand>
</feature>
<dbReference type="InterPro" id="IPR020550">
    <property type="entry name" value="Inositol_monophosphatase_CS"/>
</dbReference>
<evidence type="ECO:0000313" key="8">
    <source>
        <dbReference type="EMBL" id="VCU08997.1"/>
    </source>
</evidence>
<gene>
    <name evidence="6 8" type="primary">cysQ</name>
    <name evidence="8" type="ORF">RHODGE_RHODGE_02175</name>
</gene>
<comment type="similarity">
    <text evidence="1 6">Belongs to the inositol monophosphatase superfamily. CysQ family.</text>
</comment>
<dbReference type="Proteomes" id="UP000289200">
    <property type="component" value="Unassembled WGS sequence"/>
</dbReference>
<dbReference type="CDD" id="cd01638">
    <property type="entry name" value="CysQ"/>
    <property type="match status" value="1"/>
</dbReference>
<dbReference type="GO" id="GO:0008441">
    <property type="term" value="F:3'(2'),5'-bisphosphate nucleotidase activity"/>
    <property type="evidence" value="ECO:0007669"/>
    <property type="project" value="UniProtKB-UniRule"/>
</dbReference>
<feature type="binding site" evidence="6">
    <location>
        <position position="70"/>
    </location>
    <ligand>
        <name>Mg(2+)</name>
        <dbReference type="ChEBI" id="CHEBI:18420"/>
        <label>1</label>
    </ligand>
</feature>
<feature type="binding site" evidence="6">
    <location>
        <position position="92"/>
    </location>
    <ligand>
        <name>Mg(2+)</name>
        <dbReference type="ChEBI" id="CHEBI:18420"/>
        <label>2</label>
    </ligand>
</feature>
<dbReference type="Gene3D" id="3.30.540.10">
    <property type="entry name" value="Fructose-1,6-Bisphosphatase, subunit A, domain 1"/>
    <property type="match status" value="1"/>
</dbReference>
<dbReference type="PRINTS" id="PR00377">
    <property type="entry name" value="IMPHPHTASES"/>
</dbReference>
<feature type="binding site" evidence="6">
    <location>
        <position position="89"/>
    </location>
    <ligand>
        <name>Mg(2+)</name>
        <dbReference type="ChEBI" id="CHEBI:18420"/>
        <label>2</label>
    </ligand>
</feature>
<dbReference type="InterPro" id="IPR006240">
    <property type="entry name" value="CysQ"/>
</dbReference>
<accession>A0A447CUM6</accession>
<keyword evidence="5 6" id="KW-0472">Membrane</keyword>
<keyword evidence="9" id="KW-1185">Reference proteome</keyword>
<feature type="binding site" evidence="6">
    <location>
        <begin position="91"/>
        <end position="94"/>
    </location>
    <ligand>
        <name>substrate</name>
    </ligand>
</feature>
<comment type="function">
    <text evidence="6">Converts adenosine-3',5'-bisphosphate (PAP) to AMP.</text>
</comment>
<comment type="caution">
    <text evidence="8">The sequence shown here is derived from an EMBL/GenBank/DDBJ whole genome shotgun (WGS) entry which is preliminary data.</text>
</comment>
<dbReference type="GO" id="GO:0000287">
    <property type="term" value="F:magnesium ion binding"/>
    <property type="evidence" value="ECO:0007669"/>
    <property type="project" value="UniProtKB-UniRule"/>
</dbReference>
<dbReference type="InterPro" id="IPR050725">
    <property type="entry name" value="CysQ/Inositol_MonoPase"/>
</dbReference>
<evidence type="ECO:0000256" key="2">
    <source>
        <dbReference type="ARBA" id="ARBA00022475"/>
    </source>
</evidence>
<dbReference type="GO" id="GO:0005886">
    <property type="term" value="C:plasma membrane"/>
    <property type="evidence" value="ECO:0007669"/>
    <property type="project" value="UniProtKB-SubCell"/>
</dbReference>
<keyword evidence="3 6" id="KW-0997">Cell inner membrane</keyword>
<sequence length="274" mass="27871">MTEIDSPLLDALTDLVSEAGHAILAVARSAVLDVREKADHSPVTAADRAAEAVILAGLARLLPGVPVVSEESVAAAPQPPLAGTFLLVDPLDGTREFVDGRDEYTVNVAVVEAGVPIAGLVLLPARGVLYRGRVGHGAERLSLPPGGRATTAVATAIRARPCPRTGAVAAVSRSHLDPASEAFLARRQVAARVSCGSAVKFGLLAEGQADVYPRLAPTSAWDVAAGHAVLAAAGGTVVRPDGTPLRYGETAGWGVPGFVAWGDPVAGPAMTTNP</sequence>
<name>A0A447CUM6_9BRAD</name>